<keyword evidence="10 15" id="KW-0560">Oxidoreductase</keyword>
<gene>
    <name evidence="17" type="ORF">V5799_025794</name>
</gene>
<dbReference type="GO" id="GO:0005789">
    <property type="term" value="C:endoplasmic reticulum membrane"/>
    <property type="evidence" value="ECO:0007669"/>
    <property type="project" value="UniProtKB-SubCell"/>
</dbReference>
<name>A0AAQ4E8L8_AMBAM</name>
<evidence type="ECO:0000256" key="13">
    <source>
        <dbReference type="ARBA" id="ARBA00023136"/>
    </source>
</evidence>
<keyword evidence="8" id="KW-0256">Endoplasmic reticulum</keyword>
<dbReference type="PROSITE" id="PS00086">
    <property type="entry name" value="CYTOCHROME_P450"/>
    <property type="match status" value="1"/>
</dbReference>
<dbReference type="GO" id="GO:0005506">
    <property type="term" value="F:iron ion binding"/>
    <property type="evidence" value="ECO:0007669"/>
    <property type="project" value="InterPro"/>
</dbReference>
<dbReference type="Pfam" id="PF00067">
    <property type="entry name" value="p450"/>
    <property type="match status" value="1"/>
</dbReference>
<evidence type="ECO:0000256" key="9">
    <source>
        <dbReference type="ARBA" id="ARBA00022848"/>
    </source>
</evidence>
<dbReference type="Gene3D" id="1.10.630.10">
    <property type="entry name" value="Cytochrome P450"/>
    <property type="match status" value="1"/>
</dbReference>
<evidence type="ECO:0000256" key="10">
    <source>
        <dbReference type="ARBA" id="ARBA00023002"/>
    </source>
</evidence>
<dbReference type="AlphaFoldDB" id="A0AAQ4E8L8"/>
<dbReference type="GO" id="GO:0020037">
    <property type="term" value="F:heme binding"/>
    <property type="evidence" value="ECO:0007669"/>
    <property type="project" value="InterPro"/>
</dbReference>
<accession>A0AAQ4E8L8</accession>
<dbReference type="InterPro" id="IPR050476">
    <property type="entry name" value="Insect_CytP450_Detox"/>
</dbReference>
<keyword evidence="12 15" id="KW-0503">Monooxygenase</keyword>
<evidence type="ECO:0000256" key="4">
    <source>
        <dbReference type="ARBA" id="ARBA00004406"/>
    </source>
</evidence>
<keyword evidence="18" id="KW-1185">Reference proteome</keyword>
<organism evidence="17 18">
    <name type="scientific">Amblyomma americanum</name>
    <name type="common">Lone star tick</name>
    <dbReference type="NCBI Taxonomy" id="6943"/>
    <lineage>
        <taxon>Eukaryota</taxon>
        <taxon>Metazoa</taxon>
        <taxon>Ecdysozoa</taxon>
        <taxon>Arthropoda</taxon>
        <taxon>Chelicerata</taxon>
        <taxon>Arachnida</taxon>
        <taxon>Acari</taxon>
        <taxon>Parasitiformes</taxon>
        <taxon>Ixodida</taxon>
        <taxon>Ixodoidea</taxon>
        <taxon>Ixodidae</taxon>
        <taxon>Amblyomminae</taxon>
        <taxon>Amblyomma</taxon>
    </lineage>
</organism>
<proteinExistence type="inferred from homology"/>
<comment type="caution">
    <text evidence="17">The sequence shown here is derived from an EMBL/GenBank/DDBJ whole genome shotgun (WGS) entry which is preliminary data.</text>
</comment>
<evidence type="ECO:0000313" key="18">
    <source>
        <dbReference type="Proteomes" id="UP001321473"/>
    </source>
</evidence>
<feature type="region of interest" description="Disordered" evidence="16">
    <location>
        <begin position="1"/>
        <end position="34"/>
    </location>
</feature>
<dbReference type="PRINTS" id="PR00385">
    <property type="entry name" value="P450"/>
</dbReference>
<comment type="cofactor">
    <cofactor evidence="1 14">
        <name>heme</name>
        <dbReference type="ChEBI" id="CHEBI:30413"/>
    </cofactor>
</comment>
<dbReference type="Proteomes" id="UP001321473">
    <property type="component" value="Unassembled WGS sequence"/>
</dbReference>
<evidence type="ECO:0000256" key="14">
    <source>
        <dbReference type="PIRSR" id="PIRSR602403-1"/>
    </source>
</evidence>
<keyword evidence="11 14" id="KW-0408">Iron</keyword>
<keyword evidence="7 14" id="KW-0479">Metal-binding</keyword>
<evidence type="ECO:0000256" key="5">
    <source>
        <dbReference type="ARBA" id="ARBA00010617"/>
    </source>
</evidence>
<protein>
    <recommendedName>
        <fullName evidence="19">Cytochrome</fullName>
    </recommendedName>
</protein>
<evidence type="ECO:0008006" key="19">
    <source>
        <dbReference type="Google" id="ProtNLM"/>
    </source>
</evidence>
<evidence type="ECO:0000256" key="12">
    <source>
        <dbReference type="ARBA" id="ARBA00023033"/>
    </source>
</evidence>
<dbReference type="PRINTS" id="PR00465">
    <property type="entry name" value="EP450IV"/>
</dbReference>
<dbReference type="GO" id="GO:0004497">
    <property type="term" value="F:monooxygenase activity"/>
    <property type="evidence" value="ECO:0007669"/>
    <property type="project" value="UniProtKB-KW"/>
</dbReference>
<evidence type="ECO:0000256" key="2">
    <source>
        <dbReference type="ARBA" id="ARBA00003690"/>
    </source>
</evidence>
<feature type="compositionally biased region" description="Basic and acidic residues" evidence="16">
    <location>
        <begin position="8"/>
        <end position="18"/>
    </location>
</feature>
<evidence type="ECO:0000256" key="16">
    <source>
        <dbReference type="SAM" id="MobiDB-lite"/>
    </source>
</evidence>
<sequence>MMLNAQEVSKEDVTKADQENSSPDFESSPLKPKDVKNLSEEEALAQCVLFFLAGQDTSSATSSFASYFLAINPDIQDKLRAEVDECFRKHGSSPPYDEVQKLPYLDCVVNETLRIMPTTVRLERTPFEDYVLGDTGVKVLRDCAIIVPVTAIHNDPEFFPDPEIFNPDRFNKENINSIRPYTFLPFGAGPRHCMGKRFALQLVKTCLLHAVHSVEFVKCPRTKVPLEYLPGFGLLVPKELIVGIRERSRPVAD</sequence>
<dbReference type="GO" id="GO:0016705">
    <property type="term" value="F:oxidoreductase activity, acting on paired donors, with incorporation or reduction of molecular oxygen"/>
    <property type="evidence" value="ECO:0007669"/>
    <property type="project" value="InterPro"/>
</dbReference>
<evidence type="ECO:0000256" key="8">
    <source>
        <dbReference type="ARBA" id="ARBA00022824"/>
    </source>
</evidence>
<reference evidence="17 18" key="1">
    <citation type="journal article" date="2023" name="Arcadia Sci">
        <title>De novo assembly of a long-read Amblyomma americanum tick genome.</title>
        <authorList>
            <person name="Chou S."/>
            <person name="Poskanzer K.E."/>
            <person name="Rollins M."/>
            <person name="Thuy-Boun P.S."/>
        </authorList>
    </citation>
    <scope>NUCLEOTIDE SEQUENCE [LARGE SCALE GENOMIC DNA]</scope>
    <source>
        <strain evidence="17">F_SG_1</strain>
        <tissue evidence="17">Salivary glands</tissue>
    </source>
</reference>
<dbReference type="InterPro" id="IPR002403">
    <property type="entry name" value="Cyt_P450_E_grp-IV"/>
</dbReference>
<keyword evidence="9" id="KW-0492">Microsome</keyword>
<evidence type="ECO:0000256" key="11">
    <source>
        <dbReference type="ARBA" id="ARBA00023004"/>
    </source>
</evidence>
<dbReference type="EMBL" id="JARKHS020020321">
    <property type="protein sequence ID" value="KAK8770962.1"/>
    <property type="molecule type" value="Genomic_DNA"/>
</dbReference>
<dbReference type="PANTHER" id="PTHR24292">
    <property type="entry name" value="CYTOCHROME P450"/>
    <property type="match status" value="1"/>
</dbReference>
<keyword evidence="13" id="KW-0472">Membrane</keyword>
<keyword evidence="6 14" id="KW-0349">Heme</keyword>
<dbReference type="InterPro" id="IPR001128">
    <property type="entry name" value="Cyt_P450"/>
</dbReference>
<feature type="binding site" description="axial binding residue" evidence="14">
    <location>
        <position position="193"/>
    </location>
    <ligand>
        <name>heme</name>
        <dbReference type="ChEBI" id="CHEBI:30413"/>
    </ligand>
    <ligandPart>
        <name>Fe</name>
        <dbReference type="ChEBI" id="CHEBI:18248"/>
    </ligandPart>
</feature>
<comment type="subcellular location">
    <subcellularLocation>
        <location evidence="4">Endoplasmic reticulum membrane</location>
        <topology evidence="4">Peripheral membrane protein</topology>
    </subcellularLocation>
    <subcellularLocation>
        <location evidence="3">Microsome membrane</location>
        <topology evidence="3">Peripheral membrane protein</topology>
    </subcellularLocation>
</comment>
<evidence type="ECO:0000256" key="3">
    <source>
        <dbReference type="ARBA" id="ARBA00004174"/>
    </source>
</evidence>
<dbReference type="InterPro" id="IPR036396">
    <property type="entry name" value="Cyt_P450_sf"/>
</dbReference>
<comment type="function">
    <text evidence="2">May be involved in the metabolism of insect hormones and in the breakdown of synthetic insecticides.</text>
</comment>
<evidence type="ECO:0000256" key="15">
    <source>
        <dbReference type="RuleBase" id="RU000461"/>
    </source>
</evidence>
<evidence type="ECO:0000256" key="1">
    <source>
        <dbReference type="ARBA" id="ARBA00001971"/>
    </source>
</evidence>
<evidence type="ECO:0000256" key="7">
    <source>
        <dbReference type="ARBA" id="ARBA00022723"/>
    </source>
</evidence>
<dbReference type="SUPFAM" id="SSF48264">
    <property type="entry name" value="Cytochrome P450"/>
    <property type="match status" value="1"/>
</dbReference>
<evidence type="ECO:0000256" key="6">
    <source>
        <dbReference type="ARBA" id="ARBA00022617"/>
    </source>
</evidence>
<comment type="similarity">
    <text evidence="5 15">Belongs to the cytochrome P450 family.</text>
</comment>
<dbReference type="InterPro" id="IPR017972">
    <property type="entry name" value="Cyt_P450_CS"/>
</dbReference>
<evidence type="ECO:0000313" key="17">
    <source>
        <dbReference type="EMBL" id="KAK8770962.1"/>
    </source>
</evidence>
<dbReference type="PANTHER" id="PTHR24292:SF54">
    <property type="entry name" value="CYP9F3-RELATED"/>
    <property type="match status" value="1"/>
</dbReference>